<dbReference type="AlphaFoldDB" id="A0A380KXP1"/>
<dbReference type="CDD" id="cd07067">
    <property type="entry name" value="HP_PGM_like"/>
    <property type="match status" value="1"/>
</dbReference>
<dbReference type="PANTHER" id="PTHR48100">
    <property type="entry name" value="BROAD-SPECIFICITY PHOSPHATASE YOR283W-RELATED"/>
    <property type="match status" value="1"/>
</dbReference>
<gene>
    <name evidence="1" type="ORF">NCTC13765_00809</name>
</gene>
<dbReference type="GO" id="GO:0016791">
    <property type="term" value="F:phosphatase activity"/>
    <property type="evidence" value="ECO:0007669"/>
    <property type="project" value="TreeGrafter"/>
</dbReference>
<dbReference type="Gene3D" id="3.40.50.1240">
    <property type="entry name" value="Phosphoglycerate mutase-like"/>
    <property type="match status" value="1"/>
</dbReference>
<dbReference type="PANTHER" id="PTHR48100:SF1">
    <property type="entry name" value="HISTIDINE PHOSPHATASE FAMILY PROTEIN-RELATED"/>
    <property type="match status" value="1"/>
</dbReference>
<dbReference type="STRING" id="1123307.GCA_000380065_00604"/>
<organism evidence="1 2">
    <name type="scientific">Streptococcus massiliensis</name>
    <dbReference type="NCBI Taxonomy" id="313439"/>
    <lineage>
        <taxon>Bacteria</taxon>
        <taxon>Bacillati</taxon>
        <taxon>Bacillota</taxon>
        <taxon>Bacilli</taxon>
        <taxon>Lactobacillales</taxon>
        <taxon>Streptococcaceae</taxon>
        <taxon>Streptococcus</taxon>
    </lineage>
</organism>
<evidence type="ECO:0000313" key="2">
    <source>
        <dbReference type="Proteomes" id="UP000254634"/>
    </source>
</evidence>
<name>A0A380KXP1_9STRE</name>
<evidence type="ECO:0000313" key="1">
    <source>
        <dbReference type="EMBL" id="SUN76321.1"/>
    </source>
</evidence>
<dbReference type="RefSeq" id="WP_018371295.1">
    <property type="nucleotide sequence ID" value="NZ_UHFR01000005.1"/>
</dbReference>
<dbReference type="SUPFAM" id="SSF53254">
    <property type="entry name" value="Phosphoglycerate mutase-like"/>
    <property type="match status" value="1"/>
</dbReference>
<dbReference type="InterPro" id="IPR013078">
    <property type="entry name" value="His_Pase_superF_clade-1"/>
</dbReference>
<reference evidence="1" key="1">
    <citation type="submission" date="2018-06" db="EMBL/GenBank/DDBJ databases">
        <authorList>
            <consortium name="Pathogen Informatics"/>
            <person name="Doyle S."/>
        </authorList>
    </citation>
    <scope>NUCLEOTIDE SEQUENCE [LARGE SCALE GENOMIC DNA]</scope>
    <source>
        <strain evidence="1">NCTC13765</strain>
    </source>
</reference>
<dbReference type="Pfam" id="PF00300">
    <property type="entry name" value="His_Phos_1"/>
    <property type="match status" value="1"/>
</dbReference>
<dbReference type="Proteomes" id="UP000254634">
    <property type="component" value="Unassembled WGS sequence"/>
</dbReference>
<accession>A0A380KXP1</accession>
<sequence length="191" mass="22147">MGTTVYFVRHAEPNYNNHDAIQRELSSRGLQDAQKLVNFFSNISIDGFYSSPYKRAVDTIQPLAQVRQKEIVLVDNFCERKIDNGWIEDFETFSEKQWADFSYKLENGESLAQVQKRNIEALEHLLLKNEQTILIASHGTALSTIVNYYQTSFGYENFQEIKQVFPWIVKMEFDNLTNLSITSYTEIGVPL</sequence>
<proteinExistence type="predicted"/>
<dbReference type="OrthoDB" id="2185101at2"/>
<dbReference type="EMBL" id="UHFR01000005">
    <property type="protein sequence ID" value="SUN76321.1"/>
    <property type="molecule type" value="Genomic_DNA"/>
</dbReference>
<dbReference type="InterPro" id="IPR050275">
    <property type="entry name" value="PGM_Phosphatase"/>
</dbReference>
<keyword evidence="2" id="KW-1185">Reference proteome</keyword>
<dbReference type="GO" id="GO:0005737">
    <property type="term" value="C:cytoplasm"/>
    <property type="evidence" value="ECO:0007669"/>
    <property type="project" value="TreeGrafter"/>
</dbReference>
<protein>
    <submittedName>
        <fullName evidence="1">Phosphoglycerate mutase</fullName>
    </submittedName>
</protein>
<dbReference type="InterPro" id="IPR029033">
    <property type="entry name" value="His_PPase_superfam"/>
</dbReference>
<dbReference type="SMART" id="SM00855">
    <property type="entry name" value="PGAM"/>
    <property type="match status" value="1"/>
</dbReference>